<accession>A0A7L8G4M9</accession>
<organism evidence="2 3">
    <name type="scientific">Rhizobium phage Paso</name>
    <dbReference type="NCBI Taxonomy" id="2767574"/>
    <lineage>
        <taxon>Viruses</taxon>
        <taxon>Duplodnaviria</taxon>
        <taxon>Heunggongvirae</taxon>
        <taxon>Uroviricota</taxon>
        <taxon>Caudoviricetes</taxon>
        <taxon>Autographivirales</taxon>
        <taxon>Dunnvirinae</taxon>
        <taxon>Pasovirus</taxon>
        <taxon>Pasovirus paso</taxon>
    </lineage>
</organism>
<evidence type="ECO:0000313" key="2">
    <source>
        <dbReference type="EMBL" id="QOE32125.1"/>
    </source>
</evidence>
<protein>
    <submittedName>
        <fullName evidence="2">Holin class I</fullName>
    </submittedName>
</protein>
<feature type="transmembrane region" description="Helical" evidence="1">
    <location>
        <begin position="6"/>
        <end position="22"/>
    </location>
</feature>
<name>A0A7L8G4M9_9CAUD</name>
<dbReference type="Proteomes" id="UP000516513">
    <property type="component" value="Segment"/>
</dbReference>
<keyword evidence="1" id="KW-0812">Transmembrane</keyword>
<reference evidence="2 3" key="1">
    <citation type="submission" date="2020-07" db="EMBL/GenBank/DDBJ databases">
        <title>Complete genome sequence of Rhizobium japonicum phage Paso.</title>
        <authorList>
            <person name="McBee D.B."/>
            <person name="Ravindran A."/>
            <person name="Newkirk H."/>
            <person name="Gonzalez C."/>
            <person name="Young R."/>
            <person name="Liu M."/>
        </authorList>
    </citation>
    <scope>NUCLEOTIDE SEQUENCE [LARGE SCALE GENOMIC DNA]</scope>
</reference>
<keyword evidence="3" id="KW-1185">Reference proteome</keyword>
<dbReference type="EMBL" id="MT708546">
    <property type="protein sequence ID" value="QOE32125.1"/>
    <property type="molecule type" value="Genomic_DNA"/>
</dbReference>
<evidence type="ECO:0000313" key="3">
    <source>
        <dbReference type="Proteomes" id="UP000516513"/>
    </source>
</evidence>
<evidence type="ECO:0000256" key="1">
    <source>
        <dbReference type="SAM" id="Phobius"/>
    </source>
</evidence>
<sequence length="114" mass="12565">MISALIISGFALCLTLFLVMQRTGRLKLFLGYAGWVDLIFTILIFGLFAHTFSGVVAGTFAGLFMALGLTMMRNLIGYERITRKGFKLVIVSTPPKWAFTFSLAALKAHAEANR</sequence>
<feature type="transmembrane region" description="Helical" evidence="1">
    <location>
        <begin position="55"/>
        <end position="76"/>
    </location>
</feature>
<keyword evidence="1" id="KW-1133">Transmembrane helix</keyword>
<gene>
    <name evidence="2" type="ORF">CPT_Paso_008</name>
</gene>
<proteinExistence type="predicted"/>
<feature type="transmembrane region" description="Helical" evidence="1">
    <location>
        <begin position="29"/>
        <end position="49"/>
    </location>
</feature>
<keyword evidence="1" id="KW-0472">Membrane</keyword>